<evidence type="ECO:0000313" key="7">
    <source>
        <dbReference type="EMBL" id="HGQ85439.1"/>
    </source>
</evidence>
<dbReference type="InterPro" id="IPR022781">
    <property type="entry name" value="Flagellar_biosynth_FliO"/>
</dbReference>
<sequence length="83" mass="9652">MEWINYLQSLGILLLILSFLPLGAHFYKKLNVKKFTSDYIKILEIKPINYKAQILLIEVKNQKILLGYSDKGFTYLGEIKDDA</sequence>
<proteinExistence type="predicted"/>
<keyword evidence="3 6" id="KW-0812">Transmembrane</keyword>
<evidence type="ECO:0008006" key="8">
    <source>
        <dbReference type="Google" id="ProtNLM"/>
    </source>
</evidence>
<comment type="caution">
    <text evidence="7">The sequence shown here is derived from an EMBL/GenBank/DDBJ whole genome shotgun (WGS) entry which is preliminary data.</text>
</comment>
<protein>
    <recommendedName>
        <fullName evidence="8">Flagellar biosynthetic protein FliO</fullName>
    </recommendedName>
</protein>
<comment type="subcellular location">
    <subcellularLocation>
        <location evidence="1">Cell membrane</location>
    </subcellularLocation>
</comment>
<reference evidence="7" key="1">
    <citation type="journal article" date="2020" name="mSystems">
        <title>Genome- and Community-Level Interaction Insights into Carbon Utilization and Element Cycling Functions of Hydrothermarchaeota in Hydrothermal Sediment.</title>
        <authorList>
            <person name="Zhou Z."/>
            <person name="Liu Y."/>
            <person name="Xu W."/>
            <person name="Pan J."/>
            <person name="Luo Z.H."/>
            <person name="Li M."/>
        </authorList>
    </citation>
    <scope>NUCLEOTIDE SEQUENCE [LARGE SCALE GENOMIC DNA]</scope>
    <source>
        <strain evidence="7">SpSt-6</strain>
    </source>
</reference>
<keyword evidence="5 6" id="KW-0472">Membrane</keyword>
<evidence type="ECO:0000256" key="6">
    <source>
        <dbReference type="SAM" id="Phobius"/>
    </source>
</evidence>
<feature type="transmembrane region" description="Helical" evidence="6">
    <location>
        <begin position="6"/>
        <end position="27"/>
    </location>
</feature>
<evidence type="ECO:0000256" key="3">
    <source>
        <dbReference type="ARBA" id="ARBA00022692"/>
    </source>
</evidence>
<dbReference type="EMBL" id="DSZN01000065">
    <property type="protein sequence ID" value="HGQ85439.1"/>
    <property type="molecule type" value="Genomic_DNA"/>
</dbReference>
<dbReference type="GO" id="GO:0016020">
    <property type="term" value="C:membrane"/>
    <property type="evidence" value="ECO:0007669"/>
    <property type="project" value="InterPro"/>
</dbReference>
<gene>
    <name evidence="7" type="ORF">ENT66_03535</name>
</gene>
<organism evidence="7">
    <name type="scientific">Thermodesulfobacterium geofontis</name>
    <dbReference type="NCBI Taxonomy" id="1295609"/>
    <lineage>
        <taxon>Bacteria</taxon>
        <taxon>Pseudomonadati</taxon>
        <taxon>Thermodesulfobacteriota</taxon>
        <taxon>Thermodesulfobacteria</taxon>
        <taxon>Thermodesulfobacteriales</taxon>
        <taxon>Thermodesulfobacteriaceae</taxon>
        <taxon>Thermodesulfobacterium</taxon>
    </lineage>
</organism>
<name>A0A7C4JQI4_9BACT</name>
<accession>A0A7C4JQI4</accession>
<dbReference type="Pfam" id="PF04347">
    <property type="entry name" value="FliO"/>
    <property type="match status" value="1"/>
</dbReference>
<evidence type="ECO:0000256" key="4">
    <source>
        <dbReference type="ARBA" id="ARBA00022989"/>
    </source>
</evidence>
<dbReference type="AlphaFoldDB" id="A0A7C4JQI4"/>
<keyword evidence="2" id="KW-1003">Cell membrane</keyword>
<evidence type="ECO:0000256" key="1">
    <source>
        <dbReference type="ARBA" id="ARBA00004236"/>
    </source>
</evidence>
<evidence type="ECO:0000256" key="5">
    <source>
        <dbReference type="ARBA" id="ARBA00023136"/>
    </source>
</evidence>
<evidence type="ECO:0000256" key="2">
    <source>
        <dbReference type="ARBA" id="ARBA00022475"/>
    </source>
</evidence>
<keyword evidence="4 6" id="KW-1133">Transmembrane helix</keyword>
<dbReference type="GO" id="GO:0044781">
    <property type="term" value="P:bacterial-type flagellum organization"/>
    <property type="evidence" value="ECO:0007669"/>
    <property type="project" value="InterPro"/>
</dbReference>